<evidence type="ECO:0000256" key="2">
    <source>
        <dbReference type="ARBA" id="ARBA00012438"/>
    </source>
</evidence>
<dbReference type="InterPro" id="IPR036890">
    <property type="entry name" value="HATPase_C_sf"/>
</dbReference>
<dbReference type="InterPro" id="IPR004358">
    <property type="entry name" value="Sig_transdc_His_kin-like_C"/>
</dbReference>
<dbReference type="EMBL" id="DVJJ01000087">
    <property type="protein sequence ID" value="HIS64880.1"/>
    <property type="molecule type" value="Genomic_DNA"/>
</dbReference>
<evidence type="ECO:0000256" key="1">
    <source>
        <dbReference type="ARBA" id="ARBA00000085"/>
    </source>
</evidence>
<dbReference type="PRINTS" id="PR00344">
    <property type="entry name" value="BCTRLSENSOR"/>
</dbReference>
<dbReference type="Proteomes" id="UP000886741">
    <property type="component" value="Unassembled WGS sequence"/>
</dbReference>
<dbReference type="GO" id="GO:0000155">
    <property type="term" value="F:phosphorelay sensor kinase activity"/>
    <property type="evidence" value="ECO:0007669"/>
    <property type="project" value="TreeGrafter"/>
</dbReference>
<dbReference type="CDD" id="cd00075">
    <property type="entry name" value="HATPase"/>
    <property type="match status" value="1"/>
</dbReference>
<evidence type="ECO:0000313" key="8">
    <source>
        <dbReference type="Proteomes" id="UP000886741"/>
    </source>
</evidence>
<evidence type="ECO:0000313" key="7">
    <source>
        <dbReference type="EMBL" id="HIS64880.1"/>
    </source>
</evidence>
<dbReference type="Gene3D" id="3.30.565.10">
    <property type="entry name" value="Histidine kinase-like ATPase, C-terminal domain"/>
    <property type="match status" value="1"/>
</dbReference>
<organism evidence="7 8">
    <name type="scientific">Candidatus Avoscillospira avistercoris</name>
    <dbReference type="NCBI Taxonomy" id="2840707"/>
    <lineage>
        <taxon>Bacteria</taxon>
        <taxon>Bacillati</taxon>
        <taxon>Bacillota</taxon>
        <taxon>Clostridia</taxon>
        <taxon>Eubacteriales</taxon>
        <taxon>Oscillospiraceae</taxon>
        <taxon>Oscillospiraceae incertae sedis</taxon>
        <taxon>Candidatus Avoscillospira</taxon>
    </lineage>
</organism>
<dbReference type="InterPro" id="IPR003594">
    <property type="entry name" value="HATPase_dom"/>
</dbReference>
<reference evidence="7" key="1">
    <citation type="submission" date="2020-10" db="EMBL/GenBank/DDBJ databases">
        <authorList>
            <person name="Gilroy R."/>
        </authorList>
    </citation>
    <scope>NUCLEOTIDE SEQUENCE</scope>
    <source>
        <strain evidence="7">ChiBcec16-1751</strain>
    </source>
</reference>
<keyword evidence="4" id="KW-0808">Transferase</keyword>
<gene>
    <name evidence="7" type="ORF">IAA83_05860</name>
</gene>
<comment type="caution">
    <text evidence="7">The sequence shown here is derived from an EMBL/GenBank/DDBJ whole genome shotgun (WGS) entry which is preliminary data.</text>
</comment>
<evidence type="ECO:0000256" key="4">
    <source>
        <dbReference type="ARBA" id="ARBA00022777"/>
    </source>
</evidence>
<evidence type="ECO:0000256" key="3">
    <source>
        <dbReference type="ARBA" id="ARBA00022553"/>
    </source>
</evidence>
<keyword evidence="3" id="KW-0597">Phosphoprotein</keyword>
<evidence type="ECO:0000259" key="6">
    <source>
        <dbReference type="PROSITE" id="PS50109"/>
    </source>
</evidence>
<dbReference type="Pfam" id="PF02518">
    <property type="entry name" value="HATPase_c"/>
    <property type="match status" value="1"/>
</dbReference>
<dbReference type="EC" id="2.7.13.3" evidence="2"/>
<dbReference type="SUPFAM" id="SSF55874">
    <property type="entry name" value="ATPase domain of HSP90 chaperone/DNA topoisomerase II/histidine kinase"/>
    <property type="match status" value="1"/>
</dbReference>
<dbReference type="InterPro" id="IPR005467">
    <property type="entry name" value="His_kinase_dom"/>
</dbReference>
<feature type="domain" description="Histidine kinase" evidence="6">
    <location>
        <begin position="108"/>
        <end position="327"/>
    </location>
</feature>
<protein>
    <recommendedName>
        <fullName evidence="2">histidine kinase</fullName>
        <ecNumber evidence="2">2.7.13.3</ecNumber>
    </recommendedName>
</protein>
<dbReference type="SMART" id="SM00387">
    <property type="entry name" value="HATPase_c"/>
    <property type="match status" value="1"/>
</dbReference>
<dbReference type="PANTHER" id="PTHR43547:SF2">
    <property type="entry name" value="HYBRID SIGNAL TRANSDUCTION HISTIDINE KINASE C"/>
    <property type="match status" value="1"/>
</dbReference>
<dbReference type="AlphaFoldDB" id="A0A9D1F9H9"/>
<name>A0A9D1F9H9_9FIRM</name>
<comment type="catalytic activity">
    <reaction evidence="1">
        <text>ATP + protein L-histidine = ADP + protein N-phospho-L-histidine.</text>
        <dbReference type="EC" id="2.7.13.3"/>
    </reaction>
</comment>
<sequence length="369" mass="40088">MSETYPQELAEVLNLMQQPVLLAVGGEIVFRNDAAMTVSRPEAVSLSDYLPPLALEQYRTAEPGTLELTVELLDGAHSAVVRKGGAYDTIAVRPKAQSDALRFDAMTSVARAVRRDLTALFDSAAGLFPLLEELEDPDIQDKTARFNQGLYRLLRLSGNLSDAGAYLSGQGRGCFVRQDLAELLQSLHRSASPLVRSAGLTLELQLPDGPVMAAVDGKKLQRAVHNLLSNAMRFTPAEGIITLSLVDYGHAAHITVRDNGEGMSPAQLSRMFDHYEDREPGFGDDRWGVGLGLPLVRMIANLHGGTVVVNSEQGQGTTVTMSISRRLQPSDGDQVRSPIQQMEDHGGYDVHVLELSDALPRSIFDSRGM</sequence>
<dbReference type="PROSITE" id="PS50109">
    <property type="entry name" value="HIS_KIN"/>
    <property type="match status" value="1"/>
</dbReference>
<keyword evidence="4" id="KW-0418">Kinase</keyword>
<accession>A0A9D1F9H9</accession>
<keyword evidence="5" id="KW-0902">Two-component regulatory system</keyword>
<evidence type="ECO:0000256" key="5">
    <source>
        <dbReference type="ARBA" id="ARBA00023012"/>
    </source>
</evidence>
<dbReference type="PANTHER" id="PTHR43547">
    <property type="entry name" value="TWO-COMPONENT HISTIDINE KINASE"/>
    <property type="match status" value="1"/>
</dbReference>
<reference evidence="7" key="2">
    <citation type="journal article" date="2021" name="PeerJ">
        <title>Extensive microbial diversity within the chicken gut microbiome revealed by metagenomics and culture.</title>
        <authorList>
            <person name="Gilroy R."/>
            <person name="Ravi A."/>
            <person name="Getino M."/>
            <person name="Pursley I."/>
            <person name="Horton D.L."/>
            <person name="Alikhan N.F."/>
            <person name="Baker D."/>
            <person name="Gharbi K."/>
            <person name="Hall N."/>
            <person name="Watson M."/>
            <person name="Adriaenssens E.M."/>
            <person name="Foster-Nyarko E."/>
            <person name="Jarju S."/>
            <person name="Secka A."/>
            <person name="Antonio M."/>
            <person name="Oren A."/>
            <person name="Chaudhuri R.R."/>
            <person name="La Ragione R."/>
            <person name="Hildebrand F."/>
            <person name="Pallen M.J."/>
        </authorList>
    </citation>
    <scope>NUCLEOTIDE SEQUENCE</scope>
    <source>
        <strain evidence="7">ChiBcec16-1751</strain>
    </source>
</reference>
<proteinExistence type="predicted"/>